<feature type="domain" description="N-acetyltransferase" evidence="1">
    <location>
        <begin position="2"/>
        <end position="153"/>
    </location>
</feature>
<dbReference type="SUPFAM" id="SSF55729">
    <property type="entry name" value="Acyl-CoA N-acyltransferases (Nat)"/>
    <property type="match status" value="2"/>
</dbReference>
<keyword evidence="2" id="KW-0689">Ribosomal protein</keyword>
<dbReference type="RefSeq" id="WP_221406417.1">
    <property type="nucleotide sequence ID" value="NZ_FXAW01000003.1"/>
</dbReference>
<evidence type="ECO:0000313" key="2">
    <source>
        <dbReference type="EMBL" id="SMG28922.1"/>
    </source>
</evidence>
<dbReference type="STRING" id="1028.SAMN05661096_01767"/>
<dbReference type="Pfam" id="PF00583">
    <property type="entry name" value="Acetyltransf_1"/>
    <property type="match status" value="2"/>
</dbReference>
<dbReference type="InterPro" id="IPR050276">
    <property type="entry name" value="MshD_Acetyltransferase"/>
</dbReference>
<dbReference type="PANTHER" id="PTHR43617">
    <property type="entry name" value="L-AMINO ACID N-ACETYLTRANSFERASE"/>
    <property type="match status" value="1"/>
</dbReference>
<keyword evidence="2" id="KW-0687">Ribonucleoprotein</keyword>
<gene>
    <name evidence="2" type="ORF">SAMN05661096_01767</name>
</gene>
<keyword evidence="3" id="KW-1185">Reference proteome</keyword>
<dbReference type="EMBL" id="FXAW01000003">
    <property type="protein sequence ID" value="SMG28922.1"/>
    <property type="molecule type" value="Genomic_DNA"/>
</dbReference>
<dbReference type="Gene3D" id="3.40.630.30">
    <property type="match status" value="2"/>
</dbReference>
<accession>A0A1X7JL47</accession>
<dbReference type="GO" id="GO:0005840">
    <property type="term" value="C:ribosome"/>
    <property type="evidence" value="ECO:0007669"/>
    <property type="project" value="UniProtKB-KW"/>
</dbReference>
<protein>
    <submittedName>
        <fullName evidence="2">Ribosomal protein S18 acetylase RimI</fullName>
    </submittedName>
</protein>
<feature type="domain" description="N-acetyltransferase" evidence="1">
    <location>
        <begin position="155"/>
        <end position="281"/>
    </location>
</feature>
<dbReference type="AlphaFoldDB" id="A0A1X7JL47"/>
<evidence type="ECO:0000313" key="3">
    <source>
        <dbReference type="Proteomes" id="UP000193804"/>
    </source>
</evidence>
<dbReference type="GO" id="GO:0016747">
    <property type="term" value="F:acyltransferase activity, transferring groups other than amino-acyl groups"/>
    <property type="evidence" value="ECO:0007669"/>
    <property type="project" value="InterPro"/>
</dbReference>
<proteinExistence type="predicted"/>
<reference evidence="3" key="1">
    <citation type="submission" date="2017-04" db="EMBL/GenBank/DDBJ databases">
        <authorList>
            <person name="Varghese N."/>
            <person name="Submissions S."/>
        </authorList>
    </citation>
    <scope>NUCLEOTIDE SEQUENCE [LARGE SCALE GENOMIC DNA]</scope>
    <source>
        <strain evidence="3">DSM 4125</strain>
    </source>
</reference>
<sequence length="281" mass="32823">MMEIKTLEDVDRKEILKVFNESFSDYLIPFQLSQEQLALKMLADKTDLMLSVGVFENSHLIGFILHGFDEINNEKVIYNGGTGVIPKKRGSELTKQMYRFILPILKENKIDKLQLEVISENIPAIHSYKKCGYETKRELVCYKGEIMISQTNEKLSIEKLRYYDWDLMQSFWSTYPSWQSSKNVINDLNDSYISLGAYLENLLVGYVIYNSNNNRIQQIAISSDFRRKLVASTLIMEIIETYGNKLSFINVDKRFKPINTFLQKIGFRSYLEQIEMELHLA</sequence>
<organism evidence="2 3">
    <name type="scientific">Marivirga sericea</name>
    <dbReference type="NCBI Taxonomy" id="1028"/>
    <lineage>
        <taxon>Bacteria</taxon>
        <taxon>Pseudomonadati</taxon>
        <taxon>Bacteroidota</taxon>
        <taxon>Cytophagia</taxon>
        <taxon>Cytophagales</taxon>
        <taxon>Marivirgaceae</taxon>
        <taxon>Marivirga</taxon>
    </lineage>
</organism>
<dbReference type="InterPro" id="IPR016181">
    <property type="entry name" value="Acyl_CoA_acyltransferase"/>
</dbReference>
<dbReference type="PROSITE" id="PS51186">
    <property type="entry name" value="GNAT"/>
    <property type="match status" value="2"/>
</dbReference>
<dbReference type="Proteomes" id="UP000193804">
    <property type="component" value="Unassembled WGS sequence"/>
</dbReference>
<dbReference type="InterPro" id="IPR000182">
    <property type="entry name" value="GNAT_dom"/>
</dbReference>
<name>A0A1X7JL47_9BACT</name>
<evidence type="ECO:0000259" key="1">
    <source>
        <dbReference type="PROSITE" id="PS51186"/>
    </source>
</evidence>